<keyword evidence="3" id="KW-0472">Membrane</keyword>
<proteinExistence type="inferred from homology"/>
<keyword evidence="3" id="KW-0812">Transmembrane</keyword>
<dbReference type="NCBIfam" id="TIGR00350">
    <property type="entry name" value="lytR_cpsA_psr"/>
    <property type="match status" value="1"/>
</dbReference>
<evidence type="ECO:0000313" key="6">
    <source>
        <dbReference type="Proteomes" id="UP000606499"/>
    </source>
</evidence>
<dbReference type="AlphaFoldDB" id="A0A923LTG0"/>
<evidence type="ECO:0000256" key="1">
    <source>
        <dbReference type="ARBA" id="ARBA00006068"/>
    </source>
</evidence>
<keyword evidence="3" id="KW-1133">Transmembrane helix</keyword>
<feature type="region of interest" description="Disordered" evidence="2">
    <location>
        <begin position="387"/>
        <end position="539"/>
    </location>
</feature>
<dbReference type="Gene3D" id="3.40.630.190">
    <property type="entry name" value="LCP protein"/>
    <property type="match status" value="1"/>
</dbReference>
<feature type="compositionally biased region" description="Basic residues" evidence="2">
    <location>
        <begin position="13"/>
        <end position="22"/>
    </location>
</feature>
<dbReference type="Proteomes" id="UP000606499">
    <property type="component" value="Unassembled WGS sequence"/>
</dbReference>
<gene>
    <name evidence="5" type="ORF">H8S45_05960</name>
</gene>
<protein>
    <submittedName>
        <fullName evidence="5">LCP family protein</fullName>
    </submittedName>
</protein>
<sequence>MKLFGGSGGHSGKPSRAKKKKTAQYAAPIADEKPQAAKTAPKPTGKKGGRTKKPLTKGQKRKRVIVTVAVVLALLASVAAAAAILVRPPKGNDPTIKDKENGDKIDVNSLLNSGTRIDDVVTFVVGAVDEDETRTDALMVVTMDTNKKTINVMNIPRDTMCNNSATGASRKINAAYAIGGIEQTKKEIERLLGFRPDYYVIVNFDGIAAIVDAIGGVEYEVPFRMEYDDPSQDLHIDLYAGNQTLNGDQVVQFLRWRHNNDYSVQYPNGDEGRVENQQKFLKELANQVFQLKNITKIPSIADAVFQNVKTDLTAGNLLWMGMQALKIKNDSIQFFTLPGYGQMSTAGSSTAYSFFFPYYQETLDLVNQYFNPYEEDITALDMVSGPESYSGGGYDDTDPYENYVWGDTASSDEPSDDASGGDVSADPEVGGTEGDNSDAGGGTTTGPDTGGTTTDPNAGGTGGSTTDPNGGTTTDPNTGGSGGGSGGTTTDPNGGTGDGTTTSPSGGASGGGTTDPGGSSGGGESSGGETTPLPGDPEA</sequence>
<dbReference type="RefSeq" id="WP_054326126.1">
    <property type="nucleotide sequence ID" value="NZ_JACOPL010000004.1"/>
</dbReference>
<evidence type="ECO:0000256" key="2">
    <source>
        <dbReference type="SAM" id="MobiDB-lite"/>
    </source>
</evidence>
<organism evidence="5 6">
    <name type="scientific">Agathobaculum faecis</name>
    <dbReference type="NCBI Taxonomy" id="2763013"/>
    <lineage>
        <taxon>Bacteria</taxon>
        <taxon>Bacillati</taxon>
        <taxon>Bacillota</taxon>
        <taxon>Clostridia</taxon>
        <taxon>Eubacteriales</taxon>
        <taxon>Butyricicoccaceae</taxon>
        <taxon>Agathobaculum</taxon>
    </lineage>
</organism>
<dbReference type="EMBL" id="JACOPL010000004">
    <property type="protein sequence ID" value="MBC5725000.1"/>
    <property type="molecule type" value="Genomic_DNA"/>
</dbReference>
<keyword evidence="6" id="KW-1185">Reference proteome</keyword>
<feature type="compositionally biased region" description="Low complexity" evidence="2">
    <location>
        <begin position="417"/>
        <end position="426"/>
    </location>
</feature>
<feature type="transmembrane region" description="Helical" evidence="3">
    <location>
        <begin position="64"/>
        <end position="86"/>
    </location>
</feature>
<feature type="compositionally biased region" description="Low complexity" evidence="2">
    <location>
        <begin position="488"/>
        <end position="506"/>
    </location>
</feature>
<feature type="compositionally biased region" description="Gly residues" evidence="2">
    <location>
        <begin position="1"/>
        <end position="11"/>
    </location>
</feature>
<feature type="region of interest" description="Disordered" evidence="2">
    <location>
        <begin position="1"/>
        <end position="59"/>
    </location>
</feature>
<comment type="similarity">
    <text evidence="1">Belongs to the LytR/CpsA/Psr (LCP) family.</text>
</comment>
<dbReference type="PANTHER" id="PTHR33392">
    <property type="entry name" value="POLYISOPRENYL-TEICHOIC ACID--PEPTIDOGLYCAN TEICHOIC ACID TRANSFERASE TAGU"/>
    <property type="match status" value="1"/>
</dbReference>
<evidence type="ECO:0000259" key="4">
    <source>
        <dbReference type="Pfam" id="PF03816"/>
    </source>
</evidence>
<accession>A0A923LTG0</accession>
<evidence type="ECO:0000256" key="3">
    <source>
        <dbReference type="SAM" id="Phobius"/>
    </source>
</evidence>
<feature type="compositionally biased region" description="Gly residues" evidence="2">
    <location>
        <begin position="507"/>
        <end position="526"/>
    </location>
</feature>
<dbReference type="InterPro" id="IPR050922">
    <property type="entry name" value="LytR/CpsA/Psr_CW_biosynth"/>
</dbReference>
<dbReference type="InterPro" id="IPR004474">
    <property type="entry name" value="LytR_CpsA_psr"/>
</dbReference>
<feature type="compositionally biased region" description="Basic residues" evidence="2">
    <location>
        <begin position="44"/>
        <end position="59"/>
    </location>
</feature>
<evidence type="ECO:0000313" key="5">
    <source>
        <dbReference type="EMBL" id="MBC5725000.1"/>
    </source>
</evidence>
<reference evidence="5" key="1">
    <citation type="submission" date="2020-08" db="EMBL/GenBank/DDBJ databases">
        <title>Genome public.</title>
        <authorList>
            <person name="Liu C."/>
            <person name="Sun Q."/>
        </authorList>
    </citation>
    <scope>NUCLEOTIDE SEQUENCE</scope>
    <source>
        <strain evidence="5">NSJ-28</strain>
    </source>
</reference>
<name>A0A923LTG0_9FIRM</name>
<feature type="domain" description="Cell envelope-related transcriptional attenuator" evidence="4">
    <location>
        <begin position="134"/>
        <end position="288"/>
    </location>
</feature>
<dbReference type="PANTHER" id="PTHR33392:SF6">
    <property type="entry name" value="POLYISOPRENYL-TEICHOIC ACID--PEPTIDOGLYCAN TEICHOIC ACID TRANSFERASE TAGU"/>
    <property type="match status" value="1"/>
</dbReference>
<dbReference type="Pfam" id="PF03816">
    <property type="entry name" value="LytR_cpsA_psr"/>
    <property type="match status" value="1"/>
</dbReference>
<comment type="caution">
    <text evidence="5">The sequence shown here is derived from an EMBL/GenBank/DDBJ whole genome shotgun (WGS) entry which is preliminary data.</text>
</comment>
<feature type="compositionally biased region" description="Low complexity" evidence="2">
    <location>
        <begin position="445"/>
        <end position="478"/>
    </location>
</feature>